<comment type="subcellular location">
    <subcellularLocation>
        <location evidence="1">Membrane</location>
        <topology evidence="1">Multi-pass membrane protein</topology>
    </subcellularLocation>
</comment>
<dbReference type="RefSeq" id="WP_057984168.1">
    <property type="nucleotide sequence ID" value="NZ_JAGGKH010000001.1"/>
</dbReference>
<evidence type="ECO:0000256" key="5">
    <source>
        <dbReference type="ARBA" id="ARBA00023136"/>
    </source>
</evidence>
<dbReference type="GO" id="GO:0008360">
    <property type="term" value="P:regulation of cell shape"/>
    <property type="evidence" value="ECO:0007669"/>
    <property type="project" value="UniProtKB-KW"/>
</dbReference>
<dbReference type="GO" id="GO:0051301">
    <property type="term" value="P:cell division"/>
    <property type="evidence" value="ECO:0007669"/>
    <property type="project" value="InterPro"/>
</dbReference>
<dbReference type="InterPro" id="IPR001182">
    <property type="entry name" value="FtsW/RodA"/>
</dbReference>
<comment type="caution">
    <text evidence="7">The sequence shown here is derived from an EMBL/GenBank/DDBJ whole genome shotgun (WGS) entry which is preliminary data.</text>
</comment>
<feature type="transmembrane region" description="Helical" evidence="6">
    <location>
        <begin position="114"/>
        <end position="134"/>
    </location>
</feature>
<evidence type="ECO:0000256" key="2">
    <source>
        <dbReference type="ARBA" id="ARBA00022692"/>
    </source>
</evidence>
<evidence type="ECO:0000256" key="3">
    <source>
        <dbReference type="ARBA" id="ARBA00022960"/>
    </source>
</evidence>
<sequence>MTSSKKVIPKIDYGIILTLMLMALVSLIAIYSAQKTGQYKVNFVPKQIQWYVLGSVAAYIVMRLDSDQMKKISWYAYGICAFSLFGLLAIDALGLSKEFFLAPERNGARSWYQIPGAGLIQPAEFMKIFLIMVLAKVTSGHHVKFVHKTLKSDFWLLIKLGAVTGVPALLILKQPDLGTALVFIAILLAVILVSGISWKILVPLFAVSGVIGSALLYIAVYYHELLQGILEPHQYKRIYSWLDPWNFRTDEGYQLVNALQSIGSGMTVGKGFYNGEVYMPESHSDFIFTTIGEEFGFVGASIVISLFFLLIYQITKTGLDTKNPFYSYICAGVVAMIAFHVFQNIGMTIGLMPITGIPLPFISYGGSGLLANMMVIGIVLSVRYHYKRYMFASDEE</sequence>
<protein>
    <submittedName>
        <fullName evidence="7">Cell cycle protein</fullName>
    </submittedName>
</protein>
<dbReference type="STRING" id="217031.ABB05_17590"/>
<dbReference type="Proteomes" id="UP000077881">
    <property type="component" value="Unassembled WGS sequence"/>
</dbReference>
<feature type="transmembrane region" description="Helical" evidence="6">
    <location>
        <begin position="325"/>
        <end position="342"/>
    </location>
</feature>
<evidence type="ECO:0000256" key="4">
    <source>
        <dbReference type="ARBA" id="ARBA00022989"/>
    </source>
</evidence>
<evidence type="ECO:0000313" key="7">
    <source>
        <dbReference type="EMBL" id="OAK67861.1"/>
    </source>
</evidence>
<dbReference type="PATRIC" id="fig|217031.6.peg.3813"/>
<dbReference type="Pfam" id="PF01098">
    <property type="entry name" value="FTSW_RODA_SPOVE"/>
    <property type="match status" value="1"/>
</dbReference>
<dbReference type="EMBL" id="LDJR01000058">
    <property type="protein sequence ID" value="OAK67861.1"/>
    <property type="molecule type" value="Genomic_DNA"/>
</dbReference>
<feature type="transmembrane region" description="Helical" evidence="6">
    <location>
        <begin position="177"/>
        <end position="193"/>
    </location>
</feature>
<feature type="transmembrane region" description="Helical" evidence="6">
    <location>
        <begin position="295"/>
        <end position="313"/>
    </location>
</feature>
<feature type="transmembrane region" description="Helical" evidence="6">
    <location>
        <begin position="74"/>
        <end position="94"/>
    </location>
</feature>
<name>A0A177ZIS1_9BACI</name>
<keyword evidence="5 6" id="KW-0472">Membrane</keyword>
<dbReference type="GO" id="GO:0015648">
    <property type="term" value="F:lipid-linked peptidoglycan transporter activity"/>
    <property type="evidence" value="ECO:0007669"/>
    <property type="project" value="TreeGrafter"/>
</dbReference>
<dbReference type="PANTHER" id="PTHR30474">
    <property type="entry name" value="CELL CYCLE PROTEIN"/>
    <property type="match status" value="1"/>
</dbReference>
<dbReference type="OrthoDB" id="9768187at2"/>
<evidence type="ECO:0000313" key="8">
    <source>
        <dbReference type="Proteomes" id="UP000077881"/>
    </source>
</evidence>
<accession>A0A177ZIS1</accession>
<proteinExistence type="predicted"/>
<feature type="transmembrane region" description="Helical" evidence="6">
    <location>
        <begin position="154"/>
        <end position="171"/>
    </location>
</feature>
<dbReference type="PANTHER" id="PTHR30474:SF1">
    <property type="entry name" value="PEPTIDOGLYCAN GLYCOSYLTRANSFERASE MRDB"/>
    <property type="match status" value="1"/>
</dbReference>
<keyword evidence="2 6" id="KW-0812">Transmembrane</keyword>
<keyword evidence="8" id="KW-1185">Reference proteome</keyword>
<evidence type="ECO:0000256" key="1">
    <source>
        <dbReference type="ARBA" id="ARBA00004141"/>
    </source>
</evidence>
<dbReference type="GO" id="GO:0032153">
    <property type="term" value="C:cell division site"/>
    <property type="evidence" value="ECO:0007669"/>
    <property type="project" value="TreeGrafter"/>
</dbReference>
<feature type="transmembrane region" description="Helical" evidence="6">
    <location>
        <begin position="362"/>
        <end position="382"/>
    </location>
</feature>
<feature type="transmembrane region" description="Helical" evidence="6">
    <location>
        <begin position="12"/>
        <end position="31"/>
    </location>
</feature>
<keyword evidence="4 6" id="KW-1133">Transmembrane helix</keyword>
<feature type="transmembrane region" description="Helical" evidence="6">
    <location>
        <begin position="200"/>
        <end position="222"/>
    </location>
</feature>
<organism evidence="7 8">
    <name type="scientific">Lederbergia galactosidilytica</name>
    <dbReference type="NCBI Taxonomy" id="217031"/>
    <lineage>
        <taxon>Bacteria</taxon>
        <taxon>Bacillati</taxon>
        <taxon>Bacillota</taxon>
        <taxon>Bacilli</taxon>
        <taxon>Bacillales</taxon>
        <taxon>Bacillaceae</taxon>
        <taxon>Lederbergia</taxon>
    </lineage>
</organism>
<feature type="transmembrane region" description="Helical" evidence="6">
    <location>
        <begin position="43"/>
        <end position="62"/>
    </location>
</feature>
<evidence type="ECO:0000256" key="6">
    <source>
        <dbReference type="SAM" id="Phobius"/>
    </source>
</evidence>
<keyword evidence="3" id="KW-0133">Cell shape</keyword>
<dbReference type="GO" id="GO:0005886">
    <property type="term" value="C:plasma membrane"/>
    <property type="evidence" value="ECO:0007669"/>
    <property type="project" value="TreeGrafter"/>
</dbReference>
<gene>
    <name evidence="7" type="ORF">ABB05_17590</name>
</gene>
<reference evidence="7" key="1">
    <citation type="submission" date="2015-05" db="EMBL/GenBank/DDBJ databases">
        <title>Comparison of genome.</title>
        <authorList>
            <person name="Zheng Z."/>
            <person name="Sun M."/>
        </authorList>
    </citation>
    <scope>NUCLEOTIDE SEQUENCE [LARGE SCALE GENOMIC DNA]</scope>
    <source>
        <strain evidence="7">G25-74</strain>
    </source>
</reference>
<dbReference type="AlphaFoldDB" id="A0A177ZIS1"/>